<dbReference type="SUPFAM" id="SSF81321">
    <property type="entry name" value="Family A G protein-coupled receptor-like"/>
    <property type="match status" value="1"/>
</dbReference>
<evidence type="ECO:0000313" key="16">
    <source>
        <dbReference type="Proteomes" id="UP000824782"/>
    </source>
</evidence>
<feature type="transmembrane region" description="Helical" evidence="13">
    <location>
        <begin position="141"/>
        <end position="163"/>
    </location>
</feature>
<comment type="subcellular location">
    <subcellularLocation>
        <location evidence="1 13">Cell membrane</location>
        <topology evidence="1 13">Multi-pass membrane protein</topology>
    </subcellularLocation>
</comment>
<dbReference type="PROSITE" id="PS00237">
    <property type="entry name" value="G_PROTEIN_RECEP_F1_1"/>
    <property type="match status" value="1"/>
</dbReference>
<evidence type="ECO:0000256" key="11">
    <source>
        <dbReference type="ARBA" id="ARBA00023224"/>
    </source>
</evidence>
<keyword evidence="10 12" id="KW-0675">Receptor</keyword>
<keyword evidence="3 13" id="KW-1003">Cell membrane</keyword>
<dbReference type="Proteomes" id="UP000824782">
    <property type="component" value="Unassembled WGS sequence"/>
</dbReference>
<evidence type="ECO:0000256" key="3">
    <source>
        <dbReference type="ARBA" id="ARBA00022475"/>
    </source>
</evidence>
<keyword evidence="8 12" id="KW-0297">G-protein coupled receptor</keyword>
<dbReference type="GO" id="GO:0004930">
    <property type="term" value="F:G protein-coupled receptor activity"/>
    <property type="evidence" value="ECO:0007669"/>
    <property type="project" value="UniProtKB-KW"/>
</dbReference>
<evidence type="ECO:0000259" key="14">
    <source>
        <dbReference type="PROSITE" id="PS50262"/>
    </source>
</evidence>
<organism evidence="15 16">
    <name type="scientific">Engystomops pustulosus</name>
    <name type="common">Tungara frog</name>
    <name type="synonym">Physalaemus pustulosus</name>
    <dbReference type="NCBI Taxonomy" id="76066"/>
    <lineage>
        <taxon>Eukaryota</taxon>
        <taxon>Metazoa</taxon>
        <taxon>Chordata</taxon>
        <taxon>Craniata</taxon>
        <taxon>Vertebrata</taxon>
        <taxon>Euteleostomi</taxon>
        <taxon>Amphibia</taxon>
        <taxon>Batrachia</taxon>
        <taxon>Anura</taxon>
        <taxon>Neobatrachia</taxon>
        <taxon>Hyloidea</taxon>
        <taxon>Leptodactylidae</taxon>
        <taxon>Leiuperinae</taxon>
        <taxon>Engystomops</taxon>
    </lineage>
</organism>
<dbReference type="GO" id="GO:0004984">
    <property type="term" value="F:olfactory receptor activity"/>
    <property type="evidence" value="ECO:0007669"/>
    <property type="project" value="InterPro"/>
</dbReference>
<dbReference type="EMBL" id="WNYA01009945">
    <property type="protein sequence ID" value="KAG8540592.1"/>
    <property type="molecule type" value="Genomic_DNA"/>
</dbReference>
<dbReference type="InterPro" id="IPR017452">
    <property type="entry name" value="GPCR_Rhodpsn_7TM"/>
</dbReference>
<dbReference type="Pfam" id="PF13853">
    <property type="entry name" value="7tm_4"/>
    <property type="match status" value="1"/>
</dbReference>
<evidence type="ECO:0000256" key="12">
    <source>
        <dbReference type="RuleBase" id="RU000688"/>
    </source>
</evidence>
<dbReference type="PRINTS" id="PR00245">
    <property type="entry name" value="OLFACTORYR"/>
</dbReference>
<keyword evidence="9 13" id="KW-0472">Membrane</keyword>
<feature type="transmembrane region" description="Helical" evidence="13">
    <location>
        <begin position="272"/>
        <end position="291"/>
    </location>
</feature>
<evidence type="ECO:0000256" key="2">
    <source>
        <dbReference type="ARBA" id="ARBA00010663"/>
    </source>
</evidence>
<evidence type="ECO:0000256" key="7">
    <source>
        <dbReference type="ARBA" id="ARBA00022989"/>
    </source>
</evidence>
<keyword evidence="7 13" id="KW-1133">Transmembrane helix</keyword>
<accession>A0AAV6YU31</accession>
<evidence type="ECO:0000256" key="1">
    <source>
        <dbReference type="ARBA" id="ARBA00004651"/>
    </source>
</evidence>
<feature type="transmembrane region" description="Helical" evidence="13">
    <location>
        <begin position="26"/>
        <end position="51"/>
    </location>
</feature>
<evidence type="ECO:0000256" key="13">
    <source>
        <dbReference type="RuleBase" id="RU363047"/>
    </source>
</evidence>
<keyword evidence="4 13" id="KW-0716">Sensory transduction</keyword>
<evidence type="ECO:0000256" key="6">
    <source>
        <dbReference type="ARBA" id="ARBA00022725"/>
    </source>
</evidence>
<evidence type="ECO:0000256" key="5">
    <source>
        <dbReference type="ARBA" id="ARBA00022692"/>
    </source>
</evidence>
<dbReference type="PRINTS" id="PR00237">
    <property type="entry name" value="GPCRRHODOPSN"/>
</dbReference>
<dbReference type="PROSITE" id="PS50262">
    <property type="entry name" value="G_PROTEIN_RECEP_F1_2"/>
    <property type="match status" value="1"/>
</dbReference>
<feature type="transmembrane region" description="Helical" evidence="13">
    <location>
        <begin position="94"/>
        <end position="121"/>
    </location>
</feature>
<evidence type="ECO:0000256" key="9">
    <source>
        <dbReference type="ARBA" id="ARBA00023136"/>
    </source>
</evidence>
<keyword evidence="5 12" id="KW-0812">Transmembrane</keyword>
<protein>
    <recommendedName>
        <fullName evidence="13">Olfactory receptor</fullName>
    </recommendedName>
</protein>
<comment type="similarity">
    <text evidence="2 12">Belongs to the G-protein coupled receptor 1 family.</text>
</comment>
<proteinExistence type="inferred from homology"/>
<dbReference type="GO" id="GO:0005886">
    <property type="term" value="C:plasma membrane"/>
    <property type="evidence" value="ECO:0007669"/>
    <property type="project" value="UniProtKB-SubCell"/>
</dbReference>
<feature type="transmembrane region" description="Helical" evidence="13">
    <location>
        <begin position="197"/>
        <end position="228"/>
    </location>
</feature>
<keyword evidence="11 12" id="KW-0807">Transducer</keyword>
<gene>
    <name evidence="15" type="ORF">GDO81_018982</name>
</gene>
<feature type="domain" description="G-protein coupled receptors family 1 profile" evidence="14">
    <location>
        <begin position="42"/>
        <end position="289"/>
    </location>
</feature>
<dbReference type="Gene3D" id="1.20.1070.10">
    <property type="entry name" value="Rhodopsin 7-helix transmembrane proteins"/>
    <property type="match status" value="1"/>
</dbReference>
<evidence type="ECO:0000256" key="10">
    <source>
        <dbReference type="ARBA" id="ARBA00023170"/>
    </source>
</evidence>
<dbReference type="InterPro" id="IPR000725">
    <property type="entry name" value="Olfact_rcpt"/>
</dbReference>
<comment type="caution">
    <text evidence="15">The sequence shown here is derived from an EMBL/GenBank/DDBJ whole genome shotgun (WGS) entry which is preliminary data.</text>
</comment>
<evidence type="ECO:0000256" key="8">
    <source>
        <dbReference type="ARBA" id="ARBA00023040"/>
    </source>
</evidence>
<dbReference type="FunFam" id="1.20.1070.10:FF:000015">
    <property type="entry name" value="Olfactory receptor"/>
    <property type="match status" value="1"/>
</dbReference>
<dbReference type="FunFam" id="1.10.1220.70:FF:000001">
    <property type="entry name" value="Olfactory receptor"/>
    <property type="match status" value="1"/>
</dbReference>
<keyword evidence="16" id="KW-1185">Reference proteome</keyword>
<name>A0AAV6YU31_ENGPU</name>
<dbReference type="AlphaFoldDB" id="A0AAV6YU31"/>
<dbReference type="PANTHER" id="PTHR26453">
    <property type="entry name" value="OLFACTORY RECEPTOR"/>
    <property type="match status" value="1"/>
</dbReference>
<sequence>MDLPVNRTLATEVILLGFSRNFRINLLLFFIFSVIYLVTIIGNGLMVCIIVSSPHLHTPMYFFLCNLSLIDIFYSTRTVPKLLLDLLSSSRRISLLACGVQVYAGLFLGGTECLLLAVMAYDRYVAVCRPLYYLIVMRWNICYQLIAFVWVGSFLTTVVPSLVMPMRVCNPNQLNHFVCETLAVVKLSCDSTRESEIVVVFLTFIVILFPFLFILLSYIVIISSVLMIQSARRSKAFSTCSSHLTVVTLLYGTAMVMYFGPPSKYVSNKDKYVSVFNTVIIPMINPLIYSLKNKEVTK</sequence>
<feature type="non-terminal residue" evidence="15">
    <location>
        <position position="298"/>
    </location>
</feature>
<evidence type="ECO:0000256" key="4">
    <source>
        <dbReference type="ARBA" id="ARBA00022606"/>
    </source>
</evidence>
<reference evidence="15" key="1">
    <citation type="thesis" date="2020" institute="ProQuest LLC" country="789 East Eisenhower Parkway, Ann Arbor, MI, USA">
        <title>Comparative Genomics and Chromosome Evolution.</title>
        <authorList>
            <person name="Mudd A.B."/>
        </authorList>
    </citation>
    <scope>NUCLEOTIDE SEQUENCE</scope>
    <source>
        <strain evidence="15">237g6f4</strain>
        <tissue evidence="15">Blood</tissue>
    </source>
</reference>
<dbReference type="InterPro" id="IPR000276">
    <property type="entry name" value="GPCR_Rhodpsn"/>
</dbReference>
<keyword evidence="6 13" id="KW-0552">Olfaction</keyword>
<evidence type="ECO:0000313" key="15">
    <source>
        <dbReference type="EMBL" id="KAG8540592.1"/>
    </source>
</evidence>
<feature type="transmembrane region" description="Helical" evidence="13">
    <location>
        <begin position="240"/>
        <end position="260"/>
    </location>
</feature>